<dbReference type="InterPro" id="IPR004695">
    <property type="entry name" value="SLAC1/Mae1/Ssu1/TehA"/>
</dbReference>
<organism evidence="6 7">
    <name type="scientific">Terrisporobacter mayombei</name>
    <dbReference type="NCBI Taxonomy" id="1541"/>
    <lineage>
        <taxon>Bacteria</taxon>
        <taxon>Bacillati</taxon>
        <taxon>Bacillota</taxon>
        <taxon>Clostridia</taxon>
        <taxon>Peptostreptococcales</taxon>
        <taxon>Peptostreptococcaceae</taxon>
        <taxon>Terrisporobacter</taxon>
    </lineage>
</organism>
<feature type="transmembrane region" description="Helical" evidence="5">
    <location>
        <begin position="184"/>
        <end position="202"/>
    </location>
</feature>
<dbReference type="Pfam" id="PF03595">
    <property type="entry name" value="SLAC1"/>
    <property type="match status" value="1"/>
</dbReference>
<evidence type="ECO:0000313" key="7">
    <source>
        <dbReference type="Proteomes" id="UP001235030"/>
    </source>
</evidence>
<dbReference type="InterPro" id="IPR038665">
    <property type="entry name" value="Voltage-dep_anion_channel_sf"/>
</dbReference>
<comment type="subcellular location">
    <subcellularLocation>
        <location evidence="1">Membrane</location>
        <topology evidence="1">Multi-pass membrane protein</topology>
    </subcellularLocation>
</comment>
<gene>
    <name evidence="6" type="ORF">TEMA_02910</name>
</gene>
<sequence>MIKKIPIPIAGVMLGFAALGNLLQSYSESIRLICGIISALLGLLLICKCIAYPSMIKEDMKNPIMASVSGTFPMALMLLSAYIKPYIGPSAIYIWYLAIGLHIALIIYFTKEFILKFDMKKVFTSYYIVYVGIVVASVSAPAFEKTNLGTILFWFGLISCLILLVVVTNRYVKYKEVPPPAKPLFCIYAAPVSLCLAGYIQSVETKSVVMIGFLAILSLIIYIVVLCQLPKYLKMPFFPSYATFTFPFVISAIGMKMTMACLGKMGYVVPFINYIVLLQTIIATILVIYTLIRFIMFILPSKKTELVSQ</sequence>
<feature type="transmembrane region" description="Helical" evidence="5">
    <location>
        <begin position="241"/>
        <end position="259"/>
    </location>
</feature>
<keyword evidence="3 5" id="KW-1133">Transmembrane helix</keyword>
<proteinExistence type="predicted"/>
<feature type="transmembrane region" description="Helical" evidence="5">
    <location>
        <begin position="208"/>
        <end position="229"/>
    </location>
</feature>
<feature type="transmembrane region" description="Helical" evidence="5">
    <location>
        <begin position="271"/>
        <end position="292"/>
    </location>
</feature>
<evidence type="ECO:0000256" key="1">
    <source>
        <dbReference type="ARBA" id="ARBA00004141"/>
    </source>
</evidence>
<evidence type="ECO:0008006" key="8">
    <source>
        <dbReference type="Google" id="ProtNLM"/>
    </source>
</evidence>
<evidence type="ECO:0000256" key="3">
    <source>
        <dbReference type="ARBA" id="ARBA00022989"/>
    </source>
</evidence>
<dbReference type="CDD" id="cd09325">
    <property type="entry name" value="TDT_C4-dicarb_trans"/>
    <property type="match status" value="1"/>
</dbReference>
<dbReference type="PANTHER" id="PTHR37955">
    <property type="entry name" value="TELLURITE RESISTANCE PROTEIN TEHA"/>
    <property type="match status" value="1"/>
</dbReference>
<evidence type="ECO:0000313" key="6">
    <source>
        <dbReference type="EMBL" id="WMT80017.1"/>
    </source>
</evidence>
<feature type="transmembrane region" description="Helical" evidence="5">
    <location>
        <begin position="151"/>
        <end position="172"/>
    </location>
</feature>
<reference evidence="6 7" key="1">
    <citation type="submission" date="2022-07" db="EMBL/GenBank/DDBJ databases">
        <title>Genome sequence of Terrisporobacter mayombei DSM6539.</title>
        <authorList>
            <person name="Boeer T."/>
            <person name="Bengelsdorf F.R."/>
            <person name="Daniel R."/>
            <person name="Poehlein A."/>
        </authorList>
    </citation>
    <scope>NUCLEOTIDE SEQUENCE [LARGE SCALE GENOMIC DNA]</scope>
    <source>
        <strain evidence="6 7">DSM 6539</strain>
    </source>
</reference>
<keyword evidence="2 5" id="KW-0812">Transmembrane</keyword>
<feature type="transmembrane region" description="Helical" evidence="5">
    <location>
        <begin position="93"/>
        <end position="110"/>
    </location>
</feature>
<dbReference type="PANTHER" id="PTHR37955:SF1">
    <property type="entry name" value="DEP DOMAIN-CONTAINING PROTEIN"/>
    <property type="match status" value="1"/>
</dbReference>
<dbReference type="EMBL" id="CP101637">
    <property type="protein sequence ID" value="WMT80017.1"/>
    <property type="molecule type" value="Genomic_DNA"/>
</dbReference>
<feature type="transmembrane region" description="Helical" evidence="5">
    <location>
        <begin position="30"/>
        <end position="52"/>
    </location>
</feature>
<protein>
    <recommendedName>
        <fullName evidence="8">C4-dicarboxylate ABC transporter</fullName>
    </recommendedName>
</protein>
<feature type="transmembrane region" description="Helical" evidence="5">
    <location>
        <begin position="122"/>
        <end position="139"/>
    </location>
</feature>
<dbReference type="InterPro" id="IPR052951">
    <property type="entry name" value="Tellurite_res_ion_channel"/>
</dbReference>
<keyword evidence="4 5" id="KW-0472">Membrane</keyword>
<dbReference type="RefSeq" id="WP_228104282.1">
    <property type="nucleotide sequence ID" value="NZ_CP101637.1"/>
</dbReference>
<feature type="transmembrane region" description="Helical" evidence="5">
    <location>
        <begin position="64"/>
        <end position="87"/>
    </location>
</feature>
<evidence type="ECO:0000256" key="4">
    <source>
        <dbReference type="ARBA" id="ARBA00023136"/>
    </source>
</evidence>
<dbReference type="Gene3D" id="1.50.10.150">
    <property type="entry name" value="Voltage-dependent anion channel"/>
    <property type="match status" value="1"/>
</dbReference>
<feature type="transmembrane region" description="Helical" evidence="5">
    <location>
        <begin position="7"/>
        <end position="24"/>
    </location>
</feature>
<evidence type="ECO:0000256" key="2">
    <source>
        <dbReference type="ARBA" id="ARBA00022692"/>
    </source>
</evidence>
<evidence type="ECO:0000256" key="5">
    <source>
        <dbReference type="SAM" id="Phobius"/>
    </source>
</evidence>
<keyword evidence="7" id="KW-1185">Reference proteome</keyword>
<dbReference type="Proteomes" id="UP001235030">
    <property type="component" value="Chromosome"/>
</dbReference>
<name>A0ABY9PWH3_9FIRM</name>
<accession>A0ABY9PWH3</accession>